<organism evidence="16 17">
    <name type="scientific">Brassicogethes aeneus</name>
    <name type="common">Rape pollen beetle</name>
    <name type="synonym">Meligethes aeneus</name>
    <dbReference type="NCBI Taxonomy" id="1431903"/>
    <lineage>
        <taxon>Eukaryota</taxon>
        <taxon>Metazoa</taxon>
        <taxon>Ecdysozoa</taxon>
        <taxon>Arthropoda</taxon>
        <taxon>Hexapoda</taxon>
        <taxon>Insecta</taxon>
        <taxon>Pterygota</taxon>
        <taxon>Neoptera</taxon>
        <taxon>Endopterygota</taxon>
        <taxon>Coleoptera</taxon>
        <taxon>Polyphaga</taxon>
        <taxon>Cucujiformia</taxon>
        <taxon>Nitidulidae</taxon>
        <taxon>Meligethinae</taxon>
        <taxon>Brassicogethes</taxon>
    </lineage>
</organism>
<dbReference type="GO" id="GO:0016705">
    <property type="term" value="F:oxidoreductase activity, acting on paired donors, with incorporation or reduction of molecular oxygen"/>
    <property type="evidence" value="ECO:0007669"/>
    <property type="project" value="InterPro"/>
</dbReference>
<dbReference type="FunFam" id="1.10.630.10:FF:000042">
    <property type="entry name" value="Cytochrome P450"/>
    <property type="match status" value="1"/>
</dbReference>
<evidence type="ECO:0000256" key="5">
    <source>
        <dbReference type="ARBA" id="ARBA00022617"/>
    </source>
</evidence>
<dbReference type="InterPro" id="IPR017972">
    <property type="entry name" value="Cyt_P450_CS"/>
</dbReference>
<keyword evidence="11 14" id="KW-0503">Monooxygenase</keyword>
<evidence type="ECO:0000313" key="16">
    <source>
        <dbReference type="EMBL" id="CAH0551617.1"/>
    </source>
</evidence>
<dbReference type="PROSITE" id="PS00086">
    <property type="entry name" value="CYTOCHROME_P450"/>
    <property type="match status" value="1"/>
</dbReference>
<dbReference type="EMBL" id="OV121133">
    <property type="protein sequence ID" value="CAH0551617.1"/>
    <property type="molecule type" value="Genomic_DNA"/>
</dbReference>
<dbReference type="CDD" id="cd11056">
    <property type="entry name" value="CYP6-like"/>
    <property type="match status" value="1"/>
</dbReference>
<keyword evidence="6 13" id="KW-0479">Metal-binding</keyword>
<evidence type="ECO:0000256" key="9">
    <source>
        <dbReference type="ARBA" id="ARBA00023002"/>
    </source>
</evidence>
<keyword evidence="17" id="KW-1185">Reference proteome</keyword>
<dbReference type="InterPro" id="IPR050476">
    <property type="entry name" value="Insect_CytP450_Detox"/>
</dbReference>
<evidence type="ECO:0000256" key="1">
    <source>
        <dbReference type="ARBA" id="ARBA00001971"/>
    </source>
</evidence>
<keyword evidence="8" id="KW-0492">Microsome</keyword>
<dbReference type="Gene3D" id="1.10.630.10">
    <property type="entry name" value="Cytochrome P450"/>
    <property type="match status" value="1"/>
</dbReference>
<accession>A0A9P0AZ09</accession>
<dbReference type="SUPFAM" id="SSF48264">
    <property type="entry name" value="Cytochrome P450"/>
    <property type="match status" value="1"/>
</dbReference>
<evidence type="ECO:0008006" key="18">
    <source>
        <dbReference type="Google" id="ProtNLM"/>
    </source>
</evidence>
<dbReference type="InterPro" id="IPR002401">
    <property type="entry name" value="Cyt_P450_E_grp-I"/>
</dbReference>
<dbReference type="PRINTS" id="PR00463">
    <property type="entry name" value="EP450I"/>
</dbReference>
<evidence type="ECO:0000256" key="4">
    <source>
        <dbReference type="ARBA" id="ARBA00010617"/>
    </source>
</evidence>
<dbReference type="AlphaFoldDB" id="A0A9P0AZ09"/>
<dbReference type="InterPro" id="IPR001128">
    <property type="entry name" value="Cyt_P450"/>
</dbReference>
<keyword evidence="10 13" id="KW-0408">Iron</keyword>
<evidence type="ECO:0000256" key="10">
    <source>
        <dbReference type="ARBA" id="ARBA00023004"/>
    </source>
</evidence>
<evidence type="ECO:0000256" key="3">
    <source>
        <dbReference type="ARBA" id="ARBA00004406"/>
    </source>
</evidence>
<keyword evidence="15" id="KW-1133">Transmembrane helix</keyword>
<keyword evidence="5 13" id="KW-0349">Heme</keyword>
<evidence type="ECO:0000256" key="13">
    <source>
        <dbReference type="PIRSR" id="PIRSR602401-1"/>
    </source>
</evidence>
<keyword evidence="9 14" id="KW-0560">Oxidoreductase</keyword>
<dbReference type="InterPro" id="IPR036396">
    <property type="entry name" value="Cyt_P450_sf"/>
</dbReference>
<feature type="transmembrane region" description="Helical" evidence="15">
    <location>
        <begin position="12"/>
        <end position="31"/>
    </location>
</feature>
<dbReference type="GO" id="GO:0005789">
    <property type="term" value="C:endoplasmic reticulum membrane"/>
    <property type="evidence" value="ECO:0007669"/>
    <property type="project" value="UniProtKB-SubCell"/>
</dbReference>
<dbReference type="Pfam" id="PF00067">
    <property type="entry name" value="p450"/>
    <property type="match status" value="1"/>
</dbReference>
<reference evidence="16" key="1">
    <citation type="submission" date="2021-12" db="EMBL/GenBank/DDBJ databases">
        <authorList>
            <person name="King R."/>
        </authorList>
    </citation>
    <scope>NUCLEOTIDE SEQUENCE</scope>
</reference>
<comment type="similarity">
    <text evidence="4 14">Belongs to the cytochrome P450 family.</text>
</comment>
<evidence type="ECO:0000256" key="6">
    <source>
        <dbReference type="ARBA" id="ARBA00022723"/>
    </source>
</evidence>
<keyword evidence="12 15" id="KW-0472">Membrane</keyword>
<name>A0A9P0AZ09_BRAAE</name>
<evidence type="ECO:0000313" key="17">
    <source>
        <dbReference type="Proteomes" id="UP001154078"/>
    </source>
</evidence>
<evidence type="ECO:0000256" key="11">
    <source>
        <dbReference type="ARBA" id="ARBA00023033"/>
    </source>
</evidence>
<dbReference type="PANTHER" id="PTHR24292:SF100">
    <property type="entry name" value="CYTOCHROME P450 6A16, ISOFORM B-RELATED"/>
    <property type="match status" value="1"/>
</dbReference>
<dbReference type="PANTHER" id="PTHR24292">
    <property type="entry name" value="CYTOCHROME P450"/>
    <property type="match status" value="1"/>
</dbReference>
<dbReference type="GO" id="GO:0020037">
    <property type="term" value="F:heme binding"/>
    <property type="evidence" value="ECO:0007669"/>
    <property type="project" value="InterPro"/>
</dbReference>
<dbReference type="GO" id="GO:0005506">
    <property type="term" value="F:iron ion binding"/>
    <property type="evidence" value="ECO:0007669"/>
    <property type="project" value="InterPro"/>
</dbReference>
<proteinExistence type="inferred from homology"/>
<keyword evidence="15" id="KW-0812">Transmembrane</keyword>
<keyword evidence="7" id="KW-0256">Endoplasmic reticulum</keyword>
<comment type="subcellular location">
    <subcellularLocation>
        <location evidence="3">Endoplasmic reticulum membrane</location>
        <topology evidence="3">Peripheral membrane protein</topology>
    </subcellularLocation>
    <subcellularLocation>
        <location evidence="2">Microsome membrane</location>
        <topology evidence="2">Peripheral membrane protein</topology>
    </subcellularLocation>
</comment>
<dbReference type="Proteomes" id="UP001154078">
    <property type="component" value="Chromosome 2"/>
</dbReference>
<evidence type="ECO:0000256" key="7">
    <source>
        <dbReference type="ARBA" id="ARBA00022824"/>
    </source>
</evidence>
<comment type="cofactor">
    <cofactor evidence="1 13">
        <name>heme</name>
        <dbReference type="ChEBI" id="CHEBI:30413"/>
    </cofactor>
</comment>
<protein>
    <recommendedName>
        <fullName evidence="18">Cytochrome P450</fullName>
    </recommendedName>
</protein>
<evidence type="ECO:0000256" key="2">
    <source>
        <dbReference type="ARBA" id="ARBA00004174"/>
    </source>
</evidence>
<evidence type="ECO:0000256" key="12">
    <source>
        <dbReference type="ARBA" id="ARBA00023136"/>
    </source>
</evidence>
<evidence type="ECO:0000256" key="14">
    <source>
        <dbReference type="RuleBase" id="RU000461"/>
    </source>
</evidence>
<dbReference type="PRINTS" id="PR00385">
    <property type="entry name" value="P450"/>
</dbReference>
<dbReference type="GO" id="GO:0004497">
    <property type="term" value="F:monooxygenase activity"/>
    <property type="evidence" value="ECO:0007669"/>
    <property type="project" value="UniProtKB-KW"/>
</dbReference>
<evidence type="ECO:0000256" key="15">
    <source>
        <dbReference type="SAM" id="Phobius"/>
    </source>
</evidence>
<gene>
    <name evidence="16" type="ORF">MELIAE_LOCUS4183</name>
</gene>
<dbReference type="OrthoDB" id="2789670at2759"/>
<feature type="binding site" description="axial binding residue" evidence="13">
    <location>
        <position position="446"/>
    </location>
    <ligand>
        <name>heme</name>
        <dbReference type="ChEBI" id="CHEBI:30413"/>
    </ligand>
    <ligandPart>
        <name>Fe</name>
        <dbReference type="ChEBI" id="CHEBI:18248"/>
    </ligandPart>
</feature>
<sequence length="502" mass="57945">MALITSSICGDLAALLITVVFLIILYFKYAFTYWKRKKVPYIEPKFPLGNLKSYRIRSYVTGPDSAEYYNELKSRGHKFGGIFTLFRPVLILTDPEYIKDILSKDFQHFVDRGAYHVDEDALTNHLFNIGEEKWKGLRSKLSPTFTSGKMKMMFNTVLECSNYMVDFMDEKARSKQDIDILEVLASFTVDVIGACAFGLNCNSFKNKDAEFRTVGLSLFNYHGLLHAIKRFLIAAVPDMARALKIKPTIPKIDNFFFDVVKNTLKYRNENNISRPDFLQLVINIHKEDPTFTLNDLVAQVFVFFIAGFDTSSAAMNFTLYELSRNPEIQNKVREEINAVLEKHNYNITYESLHEMKYLGQVLEETLRLYPSVVTLTRKCTKDYQLRDSDVTIEKGTTLYIPLYGLHRDPEHYPDPEKYDPDRFSPENKSSRHQYVYLPFGDGPRNCIGLRFGVMQSKIGLIKMLTNYKFSISPNAQVPLSMVGDVFLIRSREKLLLRAEKIS</sequence>
<evidence type="ECO:0000256" key="8">
    <source>
        <dbReference type="ARBA" id="ARBA00022848"/>
    </source>
</evidence>